<dbReference type="InterPro" id="IPR002347">
    <property type="entry name" value="SDR_fam"/>
</dbReference>
<gene>
    <name evidence="5" type="ORF">BN1047_00222</name>
</gene>
<reference evidence="5" key="1">
    <citation type="submission" date="2014-05" db="EMBL/GenBank/DDBJ databases">
        <authorList>
            <person name="Urmite Genomes"/>
        </authorList>
    </citation>
    <scope>NUCLEOTIDE SEQUENCE</scope>
    <source>
        <strain evidence="5">DSM 44074</strain>
    </source>
</reference>
<organism evidence="5 6">
    <name type="scientific">Mycolicibacterium neoaurum</name>
    <name type="common">Mycobacterium neoaurum</name>
    <dbReference type="NCBI Taxonomy" id="1795"/>
    <lineage>
        <taxon>Bacteria</taxon>
        <taxon>Bacillati</taxon>
        <taxon>Actinomycetota</taxon>
        <taxon>Actinomycetes</taxon>
        <taxon>Mycobacteriales</taxon>
        <taxon>Mycobacteriaceae</taxon>
        <taxon>Mycolicibacterium</taxon>
    </lineage>
</organism>
<feature type="domain" description="Ketoreductase" evidence="4">
    <location>
        <begin position="3"/>
        <end position="189"/>
    </location>
</feature>
<comment type="similarity">
    <text evidence="1 3">Belongs to the short-chain dehydrogenases/reductases (SDR) family.</text>
</comment>
<dbReference type="EMBL" id="LK021337">
    <property type="protein sequence ID" value="CDQ42370.1"/>
    <property type="molecule type" value="Genomic_DNA"/>
</dbReference>
<dbReference type="Proteomes" id="UP000028864">
    <property type="component" value="Unassembled WGS sequence"/>
</dbReference>
<evidence type="ECO:0000256" key="2">
    <source>
        <dbReference type="ARBA" id="ARBA00023002"/>
    </source>
</evidence>
<dbReference type="SUPFAM" id="SSF51735">
    <property type="entry name" value="NAD(P)-binding Rossmann-fold domains"/>
    <property type="match status" value="1"/>
</dbReference>
<evidence type="ECO:0000256" key="1">
    <source>
        <dbReference type="ARBA" id="ARBA00006484"/>
    </source>
</evidence>
<evidence type="ECO:0000256" key="3">
    <source>
        <dbReference type="RuleBase" id="RU000363"/>
    </source>
</evidence>
<sequence>MTDIVLITGGTRGIGFETASALGLLGATVIITGRTTATLAAAAEELAQRGVLVEAELLDVTSPESVGHLLERVRNRHDRIDVLVNNAGVAGEWSHPSATDFVHPDAVRITFDTNVLGVLYMIETFLPLLRASSDARIVNVSSFMGSLTLQSAAAPATLVVPAYQASKAALNSITITLEKALGASGIRTVSVDPGFVQTDFSPINRDQAALTAAQGAEPIVRAACGQYIAGTFIGREGALPW</sequence>
<dbReference type="Gene3D" id="3.40.50.720">
    <property type="entry name" value="NAD(P)-binding Rossmann-like Domain"/>
    <property type="match status" value="1"/>
</dbReference>
<evidence type="ECO:0000259" key="4">
    <source>
        <dbReference type="SMART" id="SM00822"/>
    </source>
</evidence>
<dbReference type="PANTHER" id="PTHR44169:SF6">
    <property type="entry name" value="NADPH-DEPENDENT 1-ACYLDIHYDROXYACETONE PHOSPHATE REDUCTASE"/>
    <property type="match status" value="1"/>
</dbReference>
<dbReference type="PANTHER" id="PTHR44169">
    <property type="entry name" value="NADPH-DEPENDENT 1-ACYLDIHYDROXYACETONE PHOSPHATE REDUCTASE"/>
    <property type="match status" value="1"/>
</dbReference>
<proteinExistence type="inferred from homology"/>
<dbReference type="Pfam" id="PF00106">
    <property type="entry name" value="adh_short"/>
    <property type="match status" value="1"/>
</dbReference>
<dbReference type="GO" id="GO:0016491">
    <property type="term" value="F:oxidoreductase activity"/>
    <property type="evidence" value="ECO:0007669"/>
    <property type="project" value="UniProtKB-KW"/>
</dbReference>
<dbReference type="InterPro" id="IPR036291">
    <property type="entry name" value="NAD(P)-bd_dom_sf"/>
</dbReference>
<evidence type="ECO:0000313" key="6">
    <source>
        <dbReference type="Proteomes" id="UP000028864"/>
    </source>
</evidence>
<name>A0AAV2WE07_MYCNE</name>
<reference evidence="5" key="2">
    <citation type="submission" date="2015-09" db="EMBL/GenBank/DDBJ databases">
        <title>Draft genome sequence of Mycobacterium neoaurum DSM 44074.</title>
        <authorList>
            <person name="Croce O."/>
            <person name="Robert C."/>
            <person name="Raoult D."/>
            <person name="Drancourt M."/>
        </authorList>
    </citation>
    <scope>NUCLEOTIDE SEQUENCE</scope>
    <source>
        <strain evidence="5">DSM 44074</strain>
    </source>
</reference>
<dbReference type="PRINTS" id="PR00081">
    <property type="entry name" value="GDHRDH"/>
</dbReference>
<protein>
    <submittedName>
        <fullName evidence="5">Short chain dehydrogenase</fullName>
    </submittedName>
</protein>
<evidence type="ECO:0000313" key="5">
    <source>
        <dbReference type="EMBL" id="CDQ42370.1"/>
    </source>
</evidence>
<dbReference type="RefSeq" id="WP_030132888.1">
    <property type="nucleotide sequence ID" value="NZ_LK021337.1"/>
</dbReference>
<dbReference type="SMART" id="SM00822">
    <property type="entry name" value="PKS_KR"/>
    <property type="match status" value="1"/>
</dbReference>
<dbReference type="AlphaFoldDB" id="A0AAV2WE07"/>
<dbReference type="PRINTS" id="PR00080">
    <property type="entry name" value="SDRFAMILY"/>
</dbReference>
<dbReference type="InterPro" id="IPR057326">
    <property type="entry name" value="KR_dom"/>
</dbReference>
<accession>A0AAV2WE07</accession>
<keyword evidence="2" id="KW-0560">Oxidoreductase</keyword>